<name>A0ABV0PN38_9TELE</name>
<evidence type="ECO:0000313" key="2">
    <source>
        <dbReference type="Proteomes" id="UP001476798"/>
    </source>
</evidence>
<protein>
    <submittedName>
        <fullName evidence="1">Uncharacterized protein</fullName>
    </submittedName>
</protein>
<comment type="caution">
    <text evidence="1">The sequence shown here is derived from an EMBL/GenBank/DDBJ whole genome shotgun (WGS) entry which is preliminary data.</text>
</comment>
<dbReference type="EMBL" id="JAHRIO010080793">
    <property type="protein sequence ID" value="MEQ2184910.1"/>
    <property type="molecule type" value="Genomic_DNA"/>
</dbReference>
<organism evidence="1 2">
    <name type="scientific">Goodea atripinnis</name>
    <dbReference type="NCBI Taxonomy" id="208336"/>
    <lineage>
        <taxon>Eukaryota</taxon>
        <taxon>Metazoa</taxon>
        <taxon>Chordata</taxon>
        <taxon>Craniata</taxon>
        <taxon>Vertebrata</taxon>
        <taxon>Euteleostomi</taxon>
        <taxon>Actinopterygii</taxon>
        <taxon>Neopterygii</taxon>
        <taxon>Teleostei</taxon>
        <taxon>Neoteleostei</taxon>
        <taxon>Acanthomorphata</taxon>
        <taxon>Ovalentaria</taxon>
        <taxon>Atherinomorphae</taxon>
        <taxon>Cyprinodontiformes</taxon>
        <taxon>Goodeidae</taxon>
        <taxon>Goodea</taxon>
    </lineage>
</organism>
<dbReference type="Proteomes" id="UP001476798">
    <property type="component" value="Unassembled WGS sequence"/>
</dbReference>
<keyword evidence="2" id="KW-1185">Reference proteome</keyword>
<proteinExistence type="predicted"/>
<reference evidence="1 2" key="1">
    <citation type="submission" date="2021-06" db="EMBL/GenBank/DDBJ databases">
        <authorList>
            <person name="Palmer J.M."/>
        </authorList>
    </citation>
    <scope>NUCLEOTIDE SEQUENCE [LARGE SCALE GENOMIC DNA]</scope>
    <source>
        <strain evidence="1 2">GA_2019</strain>
        <tissue evidence="1">Muscle</tissue>
    </source>
</reference>
<sequence>MWDPTGWRRRWEKDRQVSENRLITAPAPLTSRFLLIGHSLVLRVLDGLMDAGDGQMPPKCGCRLQRDRSCSHHNATDGGDVGVPLILVVRQTELGDNGSL</sequence>
<evidence type="ECO:0000313" key="1">
    <source>
        <dbReference type="EMBL" id="MEQ2184910.1"/>
    </source>
</evidence>
<gene>
    <name evidence="1" type="ORF">GOODEAATRI_012753</name>
</gene>
<accession>A0ABV0PN38</accession>